<dbReference type="AlphaFoldDB" id="A0A1A3NQE8"/>
<dbReference type="OrthoDB" id="950196at2"/>
<evidence type="ECO:0000313" key="2">
    <source>
        <dbReference type="Proteomes" id="UP000093819"/>
    </source>
</evidence>
<organism evidence="1 2">
    <name type="scientific">Mycobacterium asiaticum</name>
    <dbReference type="NCBI Taxonomy" id="1790"/>
    <lineage>
        <taxon>Bacteria</taxon>
        <taxon>Bacillati</taxon>
        <taxon>Actinomycetota</taxon>
        <taxon>Actinomycetes</taxon>
        <taxon>Mycobacteriales</taxon>
        <taxon>Mycobacteriaceae</taxon>
        <taxon>Mycobacterium</taxon>
    </lineage>
</organism>
<name>A0A1A3NQE8_MYCAS</name>
<sequence>MSATSYRPSNRAWLSRLLSRQPHQTIGEDPNDPYLLRWYVIPRNRFINVYLHKFMRDDADTLHDHPWWFVSLILRGGYIEHTESPDRKMVLRCRTSIFDVRSPWWRRCIAFRPATWRHQVVLPHTPDGGRVPCWTLIITGRNTRTWGFWCPTYSGLYTNRRRVGERFVPWQQFTSGAGCGEVA</sequence>
<evidence type="ECO:0008006" key="3">
    <source>
        <dbReference type="Google" id="ProtNLM"/>
    </source>
</evidence>
<dbReference type="EMBL" id="LZLR01000093">
    <property type="protein sequence ID" value="OBK22527.1"/>
    <property type="molecule type" value="Genomic_DNA"/>
</dbReference>
<dbReference type="Proteomes" id="UP000093819">
    <property type="component" value="Unassembled WGS sequence"/>
</dbReference>
<reference evidence="1 2" key="1">
    <citation type="submission" date="2016-06" db="EMBL/GenBank/DDBJ databases">
        <authorList>
            <person name="Kjaerup R.B."/>
            <person name="Dalgaard T.S."/>
            <person name="Juul-Madsen H.R."/>
        </authorList>
    </citation>
    <scope>NUCLEOTIDE SEQUENCE [LARGE SCALE GENOMIC DNA]</scope>
    <source>
        <strain evidence="1 2">1245335.1</strain>
    </source>
</reference>
<dbReference type="RefSeq" id="WP_065035527.1">
    <property type="nucleotide sequence ID" value="NZ_LZLR01000093.1"/>
</dbReference>
<evidence type="ECO:0000313" key="1">
    <source>
        <dbReference type="EMBL" id="OBK22527.1"/>
    </source>
</evidence>
<proteinExistence type="predicted"/>
<accession>A0A1A3NQE8</accession>
<protein>
    <recommendedName>
        <fullName evidence="3">Cysteine dioxygenase</fullName>
    </recommendedName>
</protein>
<gene>
    <name evidence="1" type="ORF">A5635_21665</name>
</gene>
<comment type="caution">
    <text evidence="1">The sequence shown here is derived from an EMBL/GenBank/DDBJ whole genome shotgun (WGS) entry which is preliminary data.</text>
</comment>